<feature type="signal peptide" evidence="1">
    <location>
        <begin position="1"/>
        <end position="18"/>
    </location>
</feature>
<dbReference type="Proteomes" id="UP001562457">
    <property type="component" value="Unassembled WGS sequence"/>
</dbReference>
<dbReference type="RefSeq" id="WP_369607090.1">
    <property type="nucleotide sequence ID" value="NZ_BAAFHN010000002.1"/>
</dbReference>
<proteinExistence type="predicted"/>
<feature type="chain" id="PRO_5045590003" description="Excinuclease ATPase subunit" evidence="1">
    <location>
        <begin position="19"/>
        <end position="137"/>
    </location>
</feature>
<dbReference type="EMBL" id="BAAFHN010000002">
    <property type="protein sequence ID" value="GAB0172163.1"/>
    <property type="molecule type" value="Genomic_DNA"/>
</dbReference>
<keyword evidence="3" id="KW-1185">Reference proteome</keyword>
<comment type="caution">
    <text evidence="2">The sequence shown here is derived from an EMBL/GenBank/DDBJ whole genome shotgun (WGS) entry which is preliminary data.</text>
</comment>
<organism evidence="2 3">
    <name type="scientific">Helicobacter trogontum</name>
    <dbReference type="NCBI Taxonomy" id="50960"/>
    <lineage>
        <taxon>Bacteria</taxon>
        <taxon>Pseudomonadati</taxon>
        <taxon>Campylobacterota</taxon>
        <taxon>Epsilonproteobacteria</taxon>
        <taxon>Campylobacterales</taxon>
        <taxon>Helicobacteraceae</taxon>
        <taxon>Helicobacter</taxon>
    </lineage>
</organism>
<sequence>MKLLFVVLFCMMSCALYANTDIQDVPLPNLRESHSLDKLYKNVTLQFSKSSKKSIPKKQGIIASKMTHHIFKDSKEACLMLFFSALKDVQMQALQLGGTKIGNIESYLNGSSKRITKYFQCKSGFIFNIVTLRADVY</sequence>
<evidence type="ECO:0008006" key="4">
    <source>
        <dbReference type="Google" id="ProtNLM"/>
    </source>
</evidence>
<accession>A0ABQ0D1E8</accession>
<reference evidence="2 3" key="1">
    <citation type="submission" date="2024-06" db="EMBL/GenBank/DDBJ databases">
        <title>Draft genome sequence of Helicobacter trogontum NHP16-4001.</title>
        <authorList>
            <person name="Rimbara E."/>
            <person name="Suzuki M."/>
        </authorList>
    </citation>
    <scope>NUCLEOTIDE SEQUENCE [LARGE SCALE GENOMIC DNA]</scope>
    <source>
        <strain evidence="2 3">NHP16-4001</strain>
    </source>
</reference>
<evidence type="ECO:0000256" key="1">
    <source>
        <dbReference type="SAM" id="SignalP"/>
    </source>
</evidence>
<evidence type="ECO:0000313" key="3">
    <source>
        <dbReference type="Proteomes" id="UP001562457"/>
    </source>
</evidence>
<keyword evidence="1" id="KW-0732">Signal</keyword>
<protein>
    <recommendedName>
        <fullName evidence="4">Excinuclease ATPase subunit</fullName>
    </recommendedName>
</protein>
<gene>
    <name evidence="2" type="ORF">NHP164001_01760</name>
</gene>
<name>A0ABQ0D1E8_9HELI</name>
<evidence type="ECO:0000313" key="2">
    <source>
        <dbReference type="EMBL" id="GAB0172163.1"/>
    </source>
</evidence>